<organism evidence="1 2">
    <name type="scientific">Cucurbita argyrosperma subsp. sororia</name>
    <dbReference type="NCBI Taxonomy" id="37648"/>
    <lineage>
        <taxon>Eukaryota</taxon>
        <taxon>Viridiplantae</taxon>
        <taxon>Streptophyta</taxon>
        <taxon>Embryophyta</taxon>
        <taxon>Tracheophyta</taxon>
        <taxon>Spermatophyta</taxon>
        <taxon>Magnoliopsida</taxon>
        <taxon>eudicotyledons</taxon>
        <taxon>Gunneridae</taxon>
        <taxon>Pentapetalae</taxon>
        <taxon>rosids</taxon>
        <taxon>fabids</taxon>
        <taxon>Cucurbitales</taxon>
        <taxon>Cucurbitaceae</taxon>
        <taxon>Cucurbiteae</taxon>
        <taxon>Cucurbita</taxon>
    </lineage>
</organism>
<keyword evidence="2" id="KW-1185">Reference proteome</keyword>
<accession>A0AAV6LXA2</accession>
<sequence length="126" mass="14603">MIQLNDELELNNGMKNRFRLENVRGNNGFSYEKVGAESFRKRKWDFVWALLGDAREWGRGVVASKTVQIITAAFSPTRAIYRVSFTPFVSVMDIPRDTRGWDDILSLLLVSFIPPTCRFNYHICRP</sequence>
<evidence type="ECO:0000313" key="2">
    <source>
        <dbReference type="Proteomes" id="UP000685013"/>
    </source>
</evidence>
<dbReference type="AlphaFoldDB" id="A0AAV6LXA2"/>
<feature type="non-terminal residue" evidence="1">
    <location>
        <position position="1"/>
    </location>
</feature>
<protein>
    <submittedName>
        <fullName evidence="1">Uncharacterized protein</fullName>
    </submittedName>
</protein>
<proteinExistence type="predicted"/>
<name>A0AAV6LXA2_9ROSI</name>
<dbReference type="Proteomes" id="UP000685013">
    <property type="component" value="Chromosome 19"/>
</dbReference>
<dbReference type="EMBL" id="JAGKQH010000019">
    <property type="protein sequence ID" value="KAG6571484.1"/>
    <property type="molecule type" value="Genomic_DNA"/>
</dbReference>
<reference evidence="1 2" key="1">
    <citation type="journal article" date="2021" name="Hortic Res">
        <title>The domestication of Cucurbita argyrosperma as revealed by the genome of its wild relative.</title>
        <authorList>
            <person name="Barrera-Redondo J."/>
            <person name="Sanchez-de la Vega G."/>
            <person name="Aguirre-Liguori J.A."/>
            <person name="Castellanos-Morales G."/>
            <person name="Gutierrez-Guerrero Y.T."/>
            <person name="Aguirre-Dugua X."/>
            <person name="Aguirre-Planter E."/>
            <person name="Tenaillon M.I."/>
            <person name="Lira-Saade R."/>
            <person name="Eguiarte L.E."/>
        </authorList>
    </citation>
    <scope>NUCLEOTIDE SEQUENCE [LARGE SCALE GENOMIC DNA]</scope>
    <source>
        <strain evidence="1">JBR-2021</strain>
    </source>
</reference>
<gene>
    <name evidence="1" type="ORF">SDJN03_28212</name>
</gene>
<evidence type="ECO:0000313" key="1">
    <source>
        <dbReference type="EMBL" id="KAG6571484.1"/>
    </source>
</evidence>
<comment type="caution">
    <text evidence="1">The sequence shown here is derived from an EMBL/GenBank/DDBJ whole genome shotgun (WGS) entry which is preliminary data.</text>
</comment>